<dbReference type="Proteomes" id="UP000570823">
    <property type="component" value="Unassembled WGS sequence"/>
</dbReference>
<evidence type="ECO:0000256" key="1">
    <source>
        <dbReference type="SAM" id="MobiDB-lite"/>
    </source>
</evidence>
<dbReference type="AlphaFoldDB" id="A0A7K4HNL5"/>
<accession>A0A7K4HNL5</accession>
<name>A0A7K4HNL5_9EURY</name>
<keyword evidence="4" id="KW-1185">Reference proteome</keyword>
<gene>
    <name evidence="3" type="ORF">HWN36_06035</name>
</gene>
<evidence type="ECO:0000313" key="4">
    <source>
        <dbReference type="Proteomes" id="UP000570823"/>
    </source>
</evidence>
<dbReference type="InterPro" id="IPR052909">
    <property type="entry name" value="Transposase_6_like"/>
</dbReference>
<protein>
    <submittedName>
        <fullName evidence="3">Transposase</fullName>
    </submittedName>
</protein>
<evidence type="ECO:0000259" key="2">
    <source>
        <dbReference type="Pfam" id="PF13340"/>
    </source>
</evidence>
<feature type="region of interest" description="Disordered" evidence="1">
    <location>
        <begin position="146"/>
        <end position="167"/>
    </location>
</feature>
<feature type="domain" description="Insertion element IS402-like" evidence="2">
    <location>
        <begin position="7"/>
        <end position="66"/>
    </location>
</feature>
<evidence type="ECO:0000313" key="3">
    <source>
        <dbReference type="EMBL" id="NVO66875.1"/>
    </source>
</evidence>
<dbReference type="PANTHER" id="PTHR46637">
    <property type="entry name" value="TIS1421-TRANSPOSASE PROTEIN A"/>
    <property type="match status" value="1"/>
</dbReference>
<dbReference type="EMBL" id="JABXWR010000001">
    <property type="protein sequence ID" value="NVO66875.1"/>
    <property type="molecule type" value="Genomic_DNA"/>
</dbReference>
<dbReference type="Pfam" id="PF13340">
    <property type="entry name" value="DUF4096"/>
    <property type="match status" value="1"/>
</dbReference>
<comment type="caution">
    <text evidence="3">The sequence shown here is derived from an EMBL/GenBank/DDBJ whole genome shotgun (WGS) entry which is preliminary data.</text>
</comment>
<dbReference type="InterPro" id="IPR025161">
    <property type="entry name" value="IS402-like_dom"/>
</dbReference>
<reference evidence="3 4" key="1">
    <citation type="submission" date="2020-06" db="EMBL/GenBank/DDBJ databases">
        <title>Methanofollis fontis sp. nov., a methanogen isolated from marine sediments near a cold seep at Four-Way Closure Ridge offshore southwestern Taiwan.</title>
        <authorList>
            <person name="Chen S.-C."/>
            <person name="Teng N.-H."/>
            <person name="Lin Y.-S."/>
            <person name="Lai M.-C."/>
            <person name="Chen H.-H."/>
            <person name="Wang C.-C."/>
        </authorList>
    </citation>
    <scope>NUCLEOTIDE SEQUENCE [LARGE SCALE GENOMIC DNA]</scope>
    <source>
        <strain evidence="3 4">DSM 2702</strain>
    </source>
</reference>
<dbReference type="PANTHER" id="PTHR46637:SF1">
    <property type="entry name" value="BLL5188 PROTEIN"/>
    <property type="match status" value="1"/>
</dbReference>
<dbReference type="RefSeq" id="WP_176788526.1">
    <property type="nucleotide sequence ID" value="NZ_JABXWR010000001.1"/>
</dbReference>
<organism evidence="3 4">
    <name type="scientific">Methanofollis tationis</name>
    <dbReference type="NCBI Taxonomy" id="81417"/>
    <lineage>
        <taxon>Archaea</taxon>
        <taxon>Methanobacteriati</taxon>
        <taxon>Methanobacteriota</taxon>
        <taxon>Stenosarchaea group</taxon>
        <taxon>Methanomicrobia</taxon>
        <taxon>Methanomicrobiales</taxon>
        <taxon>Methanomicrobiaceae</taxon>
        <taxon>Methanofollis</taxon>
    </lineage>
</organism>
<sequence length="198" mass="21597">MAFREIDDDIWEIVQKYIPPTKPHIGRPRCDPRGLINGILYVLTTGCSWLDVPAKYGTKSTVHRYHLIGRGIVPLRFWIPPLPSRSNRMRWSGGKSPRQAALGRQLIEREAAGGWQPPGPPLIAIGAKMENLSGLPFHHLSGQSCVGSGSTSPWPGEAHPSGTGVREPAAYHSALNSPMIRCIHSGTETPSRGKDSPT</sequence>
<proteinExistence type="predicted"/>